<evidence type="ECO:0000313" key="2">
    <source>
        <dbReference type="Proteomes" id="UP000774326"/>
    </source>
</evidence>
<reference evidence="1" key="1">
    <citation type="journal article" date="2021" name="Open Biol.">
        <title>Shared evolutionary footprints suggest mitochondrial oxidative damage underlies multiple complex I losses in fungi.</title>
        <authorList>
            <person name="Schikora-Tamarit M.A."/>
            <person name="Marcet-Houben M."/>
            <person name="Nosek J."/>
            <person name="Gabaldon T."/>
        </authorList>
    </citation>
    <scope>NUCLEOTIDE SEQUENCE</scope>
    <source>
        <strain evidence="1">CBS2887</strain>
    </source>
</reference>
<sequence length="494" mass="56420">MTTFNHYQENNLRLPMELIANVLLFLPYQERISFCSKHGIFYKFFPIVPISYIVFHEKSSVIPEEYSKRFESSDVVYFSVTGTGSLVNPDVIDRLTHECKRLVKVQLENTNHKVVITLAHDLHSCSCYHAANLYAEYHSLFKGIKHEVEIVKDEIPVTSLTKSKDMMIGLFDYVHQVEFGYDEKLGYMDINSQEFLLEAAANKEVSDPSSRSSYLRSCMFFEDDDSEAHKKSILSLDNPDLNSLAVFCISGLTNIASSKQDQVPYLKKTVANQWIATALDYQNLTRLCKIDELQIIKEKLDTIRRYEMSYIELPYITDLLKFNGDEVGSSACGPVTNYICGNCKEFFNCTSSYSTDTTSIRRGVLLDIILRGYYGIEKYMVTNWKLGPQMGNIKNQRTHKRFQETFRSGEFCGRAYQAGPCSRQTFDLLNKYYISKGSNTNCVKVTLLHSFEDIPSSQLKNMSMEATNIITAWCSQMVNTVSGSENNKASSSLR</sequence>
<comment type="caution">
    <text evidence="1">The sequence shown here is derived from an EMBL/GenBank/DDBJ whole genome shotgun (WGS) entry which is preliminary data.</text>
</comment>
<protein>
    <submittedName>
        <fullName evidence="1">Uncharacterized protein</fullName>
    </submittedName>
</protein>
<evidence type="ECO:0000313" key="1">
    <source>
        <dbReference type="EMBL" id="KAH3685137.1"/>
    </source>
</evidence>
<keyword evidence="2" id="KW-1185">Reference proteome</keyword>
<proteinExistence type="predicted"/>
<dbReference type="AlphaFoldDB" id="A0A9P8Q8S9"/>
<name>A0A9P8Q8S9_WICPI</name>
<dbReference type="EMBL" id="JAEUBG010002137">
    <property type="protein sequence ID" value="KAH3685137.1"/>
    <property type="molecule type" value="Genomic_DNA"/>
</dbReference>
<reference evidence="1" key="2">
    <citation type="submission" date="2021-01" db="EMBL/GenBank/DDBJ databases">
        <authorList>
            <person name="Schikora-Tamarit M.A."/>
        </authorList>
    </citation>
    <scope>NUCLEOTIDE SEQUENCE</scope>
    <source>
        <strain evidence="1">CBS2887</strain>
    </source>
</reference>
<accession>A0A9P8Q8S9</accession>
<organism evidence="1 2">
    <name type="scientific">Wickerhamomyces pijperi</name>
    <name type="common">Yeast</name>
    <name type="synonym">Pichia pijperi</name>
    <dbReference type="NCBI Taxonomy" id="599730"/>
    <lineage>
        <taxon>Eukaryota</taxon>
        <taxon>Fungi</taxon>
        <taxon>Dikarya</taxon>
        <taxon>Ascomycota</taxon>
        <taxon>Saccharomycotina</taxon>
        <taxon>Saccharomycetes</taxon>
        <taxon>Phaffomycetales</taxon>
        <taxon>Wickerhamomycetaceae</taxon>
        <taxon>Wickerhamomyces</taxon>
    </lineage>
</organism>
<dbReference type="Proteomes" id="UP000774326">
    <property type="component" value="Unassembled WGS sequence"/>
</dbReference>
<gene>
    <name evidence="1" type="ORF">WICPIJ_003904</name>
</gene>